<evidence type="ECO:0000313" key="3">
    <source>
        <dbReference type="Proteomes" id="UP000466681"/>
    </source>
</evidence>
<reference evidence="2 3" key="1">
    <citation type="journal article" date="2019" name="Emerg. Microbes Infect.">
        <title>Comprehensive subspecies identification of 175 nontuberculous mycobacteria species based on 7547 genomic profiles.</title>
        <authorList>
            <person name="Matsumoto Y."/>
            <person name="Kinjo T."/>
            <person name="Motooka D."/>
            <person name="Nabeya D."/>
            <person name="Jung N."/>
            <person name="Uechi K."/>
            <person name="Horii T."/>
            <person name="Iida T."/>
            <person name="Fujita J."/>
            <person name="Nakamura S."/>
        </authorList>
    </citation>
    <scope>NUCLEOTIDE SEQUENCE [LARGE SCALE GENOMIC DNA]</scope>
    <source>
        <strain evidence="2 3">JCM 6375</strain>
    </source>
</reference>
<dbReference type="KEGG" id="mmor:MMOR_22730"/>
<accession>A0AAD1M5D8</accession>
<protein>
    <submittedName>
        <fullName evidence="2">Uncharacterized protein</fullName>
    </submittedName>
</protein>
<keyword evidence="1" id="KW-0472">Membrane</keyword>
<proteinExistence type="predicted"/>
<keyword evidence="1" id="KW-1133">Transmembrane helix</keyword>
<evidence type="ECO:0000256" key="1">
    <source>
        <dbReference type="SAM" id="Phobius"/>
    </source>
</evidence>
<evidence type="ECO:0000313" key="2">
    <source>
        <dbReference type="EMBL" id="BBX01337.1"/>
    </source>
</evidence>
<organism evidence="2 3">
    <name type="scientific">Mycolicibacterium moriokaense</name>
    <dbReference type="NCBI Taxonomy" id="39691"/>
    <lineage>
        <taxon>Bacteria</taxon>
        <taxon>Bacillati</taxon>
        <taxon>Actinomycetota</taxon>
        <taxon>Actinomycetes</taxon>
        <taxon>Mycobacteriales</taxon>
        <taxon>Mycobacteriaceae</taxon>
        <taxon>Mycolicibacterium</taxon>
    </lineage>
</organism>
<feature type="transmembrane region" description="Helical" evidence="1">
    <location>
        <begin position="27"/>
        <end position="45"/>
    </location>
</feature>
<dbReference type="Proteomes" id="UP000466681">
    <property type="component" value="Chromosome"/>
</dbReference>
<dbReference type="EMBL" id="AP022560">
    <property type="protein sequence ID" value="BBX01337.1"/>
    <property type="molecule type" value="Genomic_DNA"/>
</dbReference>
<dbReference type="AlphaFoldDB" id="A0AAD1M5D8"/>
<gene>
    <name evidence="2" type="ORF">MMOR_22730</name>
</gene>
<keyword evidence="1" id="KW-0812">Transmembrane</keyword>
<keyword evidence="3" id="KW-1185">Reference proteome</keyword>
<sequence length="52" mass="5374">MAVEHASAERKGLYGALYTATKTSNSIVAYLVAVSVISAASAWFLPAGKTLS</sequence>
<name>A0AAD1M5D8_9MYCO</name>